<reference evidence="2" key="1">
    <citation type="submission" date="2025-08" db="UniProtKB">
        <authorList>
            <consortium name="RefSeq"/>
        </authorList>
    </citation>
    <scope>IDENTIFICATION</scope>
    <source>
        <tissue evidence="2">Muscle</tissue>
    </source>
</reference>
<accession>A0A6I9NP38</accession>
<evidence type="ECO:0000313" key="2">
    <source>
        <dbReference type="RefSeq" id="XP_010779439.1"/>
    </source>
</evidence>
<dbReference type="AlphaFoldDB" id="A0A6I9NP38"/>
<name>A0A6I9NP38_9TELE</name>
<protein>
    <submittedName>
        <fullName evidence="2">Zinc finger BED domain-containing protein 5-like</fullName>
    </submittedName>
</protein>
<proteinExistence type="predicted"/>
<gene>
    <name evidence="2" type="primary">LOC104954086</name>
</gene>
<organism evidence="1 2">
    <name type="scientific">Notothenia coriiceps</name>
    <name type="common">black rockcod</name>
    <dbReference type="NCBI Taxonomy" id="8208"/>
    <lineage>
        <taxon>Eukaryota</taxon>
        <taxon>Metazoa</taxon>
        <taxon>Chordata</taxon>
        <taxon>Craniata</taxon>
        <taxon>Vertebrata</taxon>
        <taxon>Euteleostomi</taxon>
        <taxon>Actinopterygii</taxon>
        <taxon>Neopterygii</taxon>
        <taxon>Teleostei</taxon>
        <taxon>Neoteleostei</taxon>
        <taxon>Acanthomorphata</taxon>
        <taxon>Eupercaria</taxon>
        <taxon>Perciformes</taxon>
        <taxon>Notothenioidei</taxon>
        <taxon>Nototheniidae</taxon>
        <taxon>Notothenia</taxon>
    </lineage>
</organism>
<keyword evidence="1" id="KW-1185">Reference proteome</keyword>
<dbReference type="PANTHER" id="PTHR45913">
    <property type="entry name" value="EPM2A-INTERACTING PROTEIN 1"/>
    <property type="match status" value="1"/>
</dbReference>
<dbReference type="PANTHER" id="PTHR45913:SF19">
    <property type="entry name" value="LOW QUALITY PROTEIN: ZINC FINGER BED DOMAIN-CONTAINING PROTEIN 5-LIKE"/>
    <property type="match status" value="1"/>
</dbReference>
<dbReference type="Proteomes" id="UP000504611">
    <property type="component" value="Unplaced"/>
</dbReference>
<evidence type="ECO:0000313" key="1">
    <source>
        <dbReference type="Proteomes" id="UP000504611"/>
    </source>
</evidence>
<dbReference type="RefSeq" id="XP_010779439.1">
    <property type="nucleotide sequence ID" value="XM_010781137.1"/>
</dbReference>
<sequence>MGCENTNAVEASFRVSQLIAKAGKPHTIGEDLILPAAKQIVQVMLGEKAVQPINLVSLSDNTVKRRIDEMADNVLEQLIQSVKESRFYVLQLDESTDVASLANLLAYVRYENGGEIKEEFLFCKPLPTRSTAEAIIHTVNTFIVSNGIDWSKCVGLSTDGARAMLGQHSGVVRRVKALAPRATSVHCSIHREALATKKMPPDLKTVLDEAVKAVNFIKSRPLQTRLFAVLCGEMGSDHHQLLLHTEVRWLSRGKVLTRLFELRDEVHVFFLNTTFELAHRFRDFEWLAKLGYLADISAT</sequence>
<dbReference type="KEGG" id="ncc:104954086"/>
<dbReference type="OrthoDB" id="6144063at2759"/>
<dbReference type="InterPro" id="IPR012337">
    <property type="entry name" value="RNaseH-like_sf"/>
</dbReference>
<dbReference type="GeneID" id="104954086"/>
<dbReference type="SUPFAM" id="SSF53098">
    <property type="entry name" value="Ribonuclease H-like"/>
    <property type="match status" value="1"/>
</dbReference>